<evidence type="ECO:0000256" key="8">
    <source>
        <dbReference type="SAM" id="MobiDB-lite"/>
    </source>
</evidence>
<dbReference type="GO" id="GO:0006281">
    <property type="term" value="P:DNA repair"/>
    <property type="evidence" value="ECO:0007669"/>
    <property type="project" value="UniProtKB-UniRule"/>
</dbReference>
<feature type="compositionally biased region" description="Low complexity" evidence="8">
    <location>
        <begin position="302"/>
        <end position="316"/>
    </location>
</feature>
<dbReference type="GO" id="GO:0030915">
    <property type="term" value="C:Smc5-Smc6 complex"/>
    <property type="evidence" value="ECO:0007669"/>
    <property type="project" value="UniProtKB-UniRule"/>
</dbReference>
<dbReference type="OrthoDB" id="361242at2759"/>
<keyword evidence="5 7" id="KW-0234">DNA repair</keyword>
<dbReference type="Proteomes" id="UP000247498">
    <property type="component" value="Unassembled WGS sequence"/>
</dbReference>
<comment type="subcellular location">
    <subcellularLocation>
        <location evidence="1 7">Nucleus</location>
    </subcellularLocation>
</comment>
<feature type="domain" description="Non-structural maintenance of chromosome element 4 C-terminal" evidence="9">
    <location>
        <begin position="214"/>
        <end position="293"/>
    </location>
</feature>
<keyword evidence="11" id="KW-1185">Reference proteome</keyword>
<evidence type="ECO:0000256" key="4">
    <source>
        <dbReference type="ARBA" id="ARBA00023172"/>
    </source>
</evidence>
<dbReference type="Pfam" id="PF08743">
    <property type="entry name" value="Nse4_C"/>
    <property type="match status" value="1"/>
</dbReference>
<dbReference type="PANTHER" id="PTHR16140:SF0">
    <property type="entry name" value="NON-STRUCTURAL MAINTENANCE OF CHROMOSOMES ELEMENT 4"/>
    <property type="match status" value="1"/>
</dbReference>
<comment type="function">
    <text evidence="7">Component of the SMC5-SMC6 complex, that promotes sister chromatid alignment after DNA damage and facilitates double-stranded DNA breaks (DSBs) repair via homologous recombination between sister chromatids.</text>
</comment>
<dbReference type="InterPro" id="IPR027786">
    <property type="entry name" value="Nse4/EID"/>
</dbReference>
<proteinExistence type="inferred from homology"/>
<reference evidence="10 11" key="1">
    <citation type="journal article" date="2018" name="Sci. Rep.">
        <title>Raphidocelis subcapitata (=Pseudokirchneriella subcapitata) provides an insight into genome evolution and environmental adaptations in the Sphaeropleales.</title>
        <authorList>
            <person name="Suzuki S."/>
            <person name="Yamaguchi H."/>
            <person name="Nakajima N."/>
            <person name="Kawachi M."/>
        </authorList>
    </citation>
    <scope>NUCLEOTIDE SEQUENCE [LARGE SCALE GENOMIC DNA]</scope>
    <source>
        <strain evidence="10 11">NIES-35</strain>
    </source>
</reference>
<evidence type="ECO:0000256" key="5">
    <source>
        <dbReference type="ARBA" id="ARBA00023204"/>
    </source>
</evidence>
<evidence type="ECO:0000256" key="1">
    <source>
        <dbReference type="ARBA" id="ARBA00004123"/>
    </source>
</evidence>
<keyword evidence="6 7" id="KW-0539">Nucleus</keyword>
<feature type="region of interest" description="Disordered" evidence="8">
    <location>
        <begin position="300"/>
        <end position="376"/>
    </location>
</feature>
<evidence type="ECO:0000313" key="10">
    <source>
        <dbReference type="EMBL" id="GBF90652.1"/>
    </source>
</evidence>
<organism evidence="10 11">
    <name type="scientific">Raphidocelis subcapitata</name>
    <dbReference type="NCBI Taxonomy" id="307507"/>
    <lineage>
        <taxon>Eukaryota</taxon>
        <taxon>Viridiplantae</taxon>
        <taxon>Chlorophyta</taxon>
        <taxon>core chlorophytes</taxon>
        <taxon>Chlorophyceae</taxon>
        <taxon>CS clade</taxon>
        <taxon>Sphaeropleales</taxon>
        <taxon>Selenastraceae</taxon>
        <taxon>Raphidocelis</taxon>
    </lineage>
</organism>
<protein>
    <recommendedName>
        <fullName evidence="7">Non-structural maintenance of chromosomes element 4</fullName>
    </recommendedName>
</protein>
<keyword evidence="4 7" id="KW-0233">DNA recombination</keyword>
<accession>A0A2V0NVE7</accession>
<evidence type="ECO:0000313" key="11">
    <source>
        <dbReference type="Proteomes" id="UP000247498"/>
    </source>
</evidence>
<comment type="subunit">
    <text evidence="7">Component of the SMC5-SMC6 complex.</text>
</comment>
<gene>
    <name evidence="10" type="ORF">Rsub_03224</name>
</gene>
<dbReference type="InParanoid" id="A0A2V0NVE7"/>
<evidence type="ECO:0000256" key="6">
    <source>
        <dbReference type="ARBA" id="ARBA00023242"/>
    </source>
</evidence>
<dbReference type="AlphaFoldDB" id="A0A2V0NVE7"/>
<name>A0A2V0NVE7_9CHLO</name>
<keyword evidence="3 7" id="KW-0227">DNA damage</keyword>
<evidence type="ECO:0000259" key="9">
    <source>
        <dbReference type="Pfam" id="PF08743"/>
    </source>
</evidence>
<dbReference type="InterPro" id="IPR014854">
    <property type="entry name" value="Nse4_C"/>
</dbReference>
<sequence length="376" mass="39939">MGKGGALDGPQAEKQTAGDRRALRHEYRQLYVDAVAGREQLEDAGSSMLKAMLEKVEQLHNKVEKPREHAVDAGVFCHLTESGLAMVSRSQASRQGRTPSSLMAMLRSAYGGDAAAGPGPLASECMGWSALGQAASAFCAPAPGVGCMLGPLDVHAKARAAAQRRRRQAAPVGAATTARELGDEQLGGEQHKQETDRAMLVMWEALQRAGGSAPFAAVVLNPASFGQTIENVFTLSFLVRDRRVTLTRTQERGVIVKAATREQAAAAAQGGRAVQQVLSFTTADWQTMCAATRPGDCLMPHRAPAAAAAGGAQQGRQQRRPRDDQEQPAQPRRRPQVKAEVVEGSEEGGDDDCEDASRRDARASAARPSKRARASA</sequence>
<dbReference type="GO" id="GO:0005634">
    <property type="term" value="C:nucleus"/>
    <property type="evidence" value="ECO:0007669"/>
    <property type="project" value="UniProtKB-SubCell"/>
</dbReference>
<evidence type="ECO:0000256" key="7">
    <source>
        <dbReference type="RuleBase" id="RU365071"/>
    </source>
</evidence>
<dbReference type="GO" id="GO:0006310">
    <property type="term" value="P:DNA recombination"/>
    <property type="evidence" value="ECO:0007669"/>
    <property type="project" value="UniProtKB-UniRule"/>
</dbReference>
<evidence type="ECO:0000256" key="3">
    <source>
        <dbReference type="ARBA" id="ARBA00022763"/>
    </source>
</evidence>
<comment type="caution">
    <text evidence="10">The sequence shown here is derived from an EMBL/GenBank/DDBJ whole genome shotgun (WGS) entry which is preliminary data.</text>
</comment>
<dbReference type="FunCoup" id="A0A2V0NVE7">
    <property type="interactions" value="1452"/>
</dbReference>
<feature type="region of interest" description="Disordered" evidence="8">
    <location>
        <begin position="1"/>
        <end position="21"/>
    </location>
</feature>
<dbReference type="EMBL" id="BDRX01000018">
    <property type="protein sequence ID" value="GBF90652.1"/>
    <property type="molecule type" value="Genomic_DNA"/>
</dbReference>
<evidence type="ECO:0000256" key="2">
    <source>
        <dbReference type="ARBA" id="ARBA00008997"/>
    </source>
</evidence>
<dbReference type="STRING" id="307507.A0A2V0NVE7"/>
<comment type="similarity">
    <text evidence="2 7">Belongs to the NSE4 family.</text>
</comment>
<feature type="compositionally biased region" description="Acidic residues" evidence="8">
    <location>
        <begin position="343"/>
        <end position="354"/>
    </location>
</feature>
<dbReference type="PANTHER" id="PTHR16140">
    <property type="entry name" value="NON-STRUCTURAL MAINTENANCE OF CHROMOSOMES ELEMENT 4"/>
    <property type="match status" value="1"/>
</dbReference>